<name>B8CWK9_HALOH</name>
<dbReference type="KEGG" id="hor:Hore_09220"/>
<dbReference type="PIRSF" id="PIRSF004848">
    <property type="entry name" value="YBL036c_PLPDEIII"/>
    <property type="match status" value="1"/>
</dbReference>
<accession>B8CWK9</accession>
<dbReference type="HOGENOM" id="CLU_059988_1_0_9"/>
<dbReference type="OrthoDB" id="9804072at2"/>
<comment type="function">
    <text evidence="2">Pyridoxal 5'-phosphate (PLP)-binding protein, which is involved in PLP homeostasis.</text>
</comment>
<evidence type="ECO:0000256" key="1">
    <source>
        <dbReference type="ARBA" id="ARBA00022898"/>
    </source>
</evidence>
<gene>
    <name evidence="6" type="ordered locus">Hore_09220</name>
</gene>
<sequence>MVTKDLQTRLEEINKRIDDATRRSGRKDKVKLLPVSKGQSPEKIKYFQRQGFTIFGESRVQELREKDEKLDGVEWHFIGHLQRNKVKYLMRMENCTLIHSLDSWRLARTIDKRARKNNRKIPVLVQVNVARDPNKFGIEPSEVKDFVYEVSKLENIRVEGLMTIVPYSENPEEARPYFKQMNNLKNMLCDKGFNVKELSMGMSNDFEVAIEEGATIIRIGTKLFGERVYN</sequence>
<dbReference type="HAMAP" id="MF_02087">
    <property type="entry name" value="PLP_homeostasis"/>
    <property type="match status" value="1"/>
</dbReference>
<evidence type="ECO:0000256" key="3">
    <source>
        <dbReference type="PIRSR" id="PIRSR004848-1"/>
    </source>
</evidence>
<dbReference type="PANTHER" id="PTHR10146">
    <property type="entry name" value="PROLINE SYNTHETASE CO-TRANSCRIBED BACTERIAL HOMOLOG PROTEIN"/>
    <property type="match status" value="1"/>
</dbReference>
<feature type="modified residue" description="N6-(pyridoxal phosphate)lysine" evidence="2 3">
    <location>
        <position position="37"/>
    </location>
</feature>
<keyword evidence="7" id="KW-1185">Reference proteome</keyword>
<dbReference type="eggNOG" id="COG0325">
    <property type="taxonomic scope" value="Bacteria"/>
</dbReference>
<dbReference type="SUPFAM" id="SSF51419">
    <property type="entry name" value="PLP-binding barrel"/>
    <property type="match status" value="1"/>
</dbReference>
<protein>
    <recommendedName>
        <fullName evidence="2">Pyridoxal phosphate homeostasis protein</fullName>
        <shortName evidence="2">PLP homeostasis protein</shortName>
    </recommendedName>
</protein>
<keyword evidence="1 2" id="KW-0663">Pyridoxal phosphate</keyword>
<dbReference type="InterPro" id="IPR001608">
    <property type="entry name" value="Ala_racemase_N"/>
</dbReference>
<dbReference type="GO" id="GO:0030170">
    <property type="term" value="F:pyridoxal phosphate binding"/>
    <property type="evidence" value="ECO:0007669"/>
    <property type="project" value="UniProtKB-UniRule"/>
</dbReference>
<dbReference type="InterPro" id="IPR011078">
    <property type="entry name" value="PyrdxlP_homeostasis"/>
</dbReference>
<dbReference type="Pfam" id="PF01168">
    <property type="entry name" value="Ala_racemase_N"/>
    <property type="match status" value="1"/>
</dbReference>
<feature type="domain" description="Alanine racemase N-terminal" evidence="5">
    <location>
        <begin position="10"/>
        <end position="226"/>
    </location>
</feature>
<dbReference type="FunFam" id="3.20.20.10:FF:000018">
    <property type="entry name" value="Pyridoxal phosphate homeostasis protein"/>
    <property type="match status" value="1"/>
</dbReference>
<dbReference type="NCBIfam" id="TIGR00044">
    <property type="entry name" value="YggS family pyridoxal phosphate-dependent enzyme"/>
    <property type="match status" value="1"/>
</dbReference>
<dbReference type="Proteomes" id="UP000000719">
    <property type="component" value="Chromosome"/>
</dbReference>
<evidence type="ECO:0000313" key="7">
    <source>
        <dbReference type="Proteomes" id="UP000000719"/>
    </source>
</evidence>
<dbReference type="InterPro" id="IPR029066">
    <property type="entry name" value="PLP-binding_barrel"/>
</dbReference>
<evidence type="ECO:0000256" key="4">
    <source>
        <dbReference type="RuleBase" id="RU004514"/>
    </source>
</evidence>
<dbReference type="RefSeq" id="WP_012635865.1">
    <property type="nucleotide sequence ID" value="NC_011899.1"/>
</dbReference>
<evidence type="ECO:0000313" key="6">
    <source>
        <dbReference type="EMBL" id="ACL69678.1"/>
    </source>
</evidence>
<dbReference type="AlphaFoldDB" id="B8CWK9"/>
<comment type="cofactor">
    <cofactor evidence="3">
        <name>pyridoxal 5'-phosphate</name>
        <dbReference type="ChEBI" id="CHEBI:597326"/>
    </cofactor>
</comment>
<dbReference type="CDD" id="cd00635">
    <property type="entry name" value="PLPDE_III_YBL036c_like"/>
    <property type="match status" value="1"/>
</dbReference>
<evidence type="ECO:0000256" key="2">
    <source>
        <dbReference type="HAMAP-Rule" id="MF_02087"/>
    </source>
</evidence>
<proteinExistence type="inferred from homology"/>
<reference evidence="6 7" key="1">
    <citation type="journal article" date="2009" name="PLoS ONE">
        <title>Genome analysis of the anaerobic thermohalophilic bacterium Halothermothrix orenii.</title>
        <authorList>
            <person name="Mavromatis K."/>
            <person name="Ivanova N."/>
            <person name="Anderson I."/>
            <person name="Lykidis A."/>
            <person name="Hooper S.D."/>
            <person name="Sun H."/>
            <person name="Kunin V."/>
            <person name="Lapidus A."/>
            <person name="Hugenholtz P."/>
            <person name="Patel B."/>
            <person name="Kyrpides N.C."/>
        </authorList>
    </citation>
    <scope>NUCLEOTIDE SEQUENCE [LARGE SCALE GENOMIC DNA]</scope>
    <source>
        <strain evidence="7">H 168 / OCM 544 / DSM 9562</strain>
    </source>
</reference>
<dbReference type="STRING" id="373903.Hore_09220"/>
<dbReference type="EMBL" id="CP001098">
    <property type="protein sequence ID" value="ACL69678.1"/>
    <property type="molecule type" value="Genomic_DNA"/>
</dbReference>
<dbReference type="PROSITE" id="PS01211">
    <property type="entry name" value="UPF0001"/>
    <property type="match status" value="1"/>
</dbReference>
<evidence type="ECO:0000259" key="5">
    <source>
        <dbReference type="Pfam" id="PF01168"/>
    </source>
</evidence>
<comment type="similarity">
    <text evidence="2 4">Belongs to the pyridoxal phosphate-binding protein YggS/PROSC family.</text>
</comment>
<dbReference type="PANTHER" id="PTHR10146:SF14">
    <property type="entry name" value="PYRIDOXAL PHOSPHATE HOMEOSTASIS PROTEIN"/>
    <property type="match status" value="1"/>
</dbReference>
<organism evidence="6 7">
    <name type="scientific">Halothermothrix orenii (strain H 168 / OCM 544 / DSM 9562)</name>
    <dbReference type="NCBI Taxonomy" id="373903"/>
    <lineage>
        <taxon>Bacteria</taxon>
        <taxon>Bacillati</taxon>
        <taxon>Bacillota</taxon>
        <taxon>Clostridia</taxon>
        <taxon>Halanaerobiales</taxon>
        <taxon>Halothermotrichaceae</taxon>
        <taxon>Halothermothrix</taxon>
    </lineage>
</organism>
<dbReference type="Gene3D" id="3.20.20.10">
    <property type="entry name" value="Alanine racemase"/>
    <property type="match status" value="1"/>
</dbReference>